<keyword evidence="6" id="KW-1185">Reference proteome</keyword>
<dbReference type="OrthoDB" id="9999148at2759"/>
<dbReference type="AlphaFoldDB" id="A0A814T5L9"/>
<accession>A0A814T5L9</accession>
<evidence type="ECO:0000256" key="3">
    <source>
        <dbReference type="SAM" id="SignalP"/>
    </source>
</evidence>
<evidence type="ECO:0000313" key="4">
    <source>
        <dbReference type="EMBL" id="CAF1153765.1"/>
    </source>
</evidence>
<name>A0A814T5L9_9BILA</name>
<protein>
    <submittedName>
        <fullName evidence="4">Uncharacterized protein</fullName>
    </submittedName>
</protein>
<dbReference type="InterPro" id="IPR021884">
    <property type="entry name" value="Ice-bd_prot"/>
</dbReference>
<keyword evidence="2 3" id="KW-0732">Signal</keyword>
<sequence length="262" mass="27228">MLSSITFAVLLFLVNTAHSLVVCPTLKNAANFTVVAASSISNTGLTIINGSVAMSPSVALTGFNPSGTINGGLELGTGVALQAQQDATTAYNNLRDITNSTQMTGVDLSGRSLPPGVYKFDSTAGISTPAGTLILNGTGIYIFQIGSALTTSANSEVRLINGARAGCVFWQIGSSATLGQYSVFVGNILAYASVGLSINVTYYGRIYAQTAAVTLNSDTIIGQPSCDVCQTISNSVQGTLNRNLPENSTLYIFIMFVLLLIK</sequence>
<reference evidence="4" key="1">
    <citation type="submission" date="2021-02" db="EMBL/GenBank/DDBJ databases">
        <authorList>
            <person name="Nowell W R."/>
        </authorList>
    </citation>
    <scope>NUCLEOTIDE SEQUENCE</scope>
</reference>
<dbReference type="EMBL" id="CAJNOI010000171">
    <property type="protein sequence ID" value="CAF1153765.1"/>
    <property type="molecule type" value="Genomic_DNA"/>
</dbReference>
<organism evidence="4 7">
    <name type="scientific">Adineta steineri</name>
    <dbReference type="NCBI Taxonomy" id="433720"/>
    <lineage>
        <taxon>Eukaryota</taxon>
        <taxon>Metazoa</taxon>
        <taxon>Spiralia</taxon>
        <taxon>Gnathifera</taxon>
        <taxon>Rotifera</taxon>
        <taxon>Eurotatoria</taxon>
        <taxon>Bdelloidea</taxon>
        <taxon>Adinetida</taxon>
        <taxon>Adinetidae</taxon>
        <taxon>Adineta</taxon>
    </lineage>
</organism>
<evidence type="ECO:0000256" key="2">
    <source>
        <dbReference type="ARBA" id="ARBA00022729"/>
    </source>
</evidence>
<dbReference type="Proteomes" id="UP000663877">
    <property type="component" value="Unassembled WGS sequence"/>
</dbReference>
<dbReference type="Pfam" id="PF11999">
    <property type="entry name" value="Ice_binding"/>
    <property type="match status" value="1"/>
</dbReference>
<evidence type="ECO:0000313" key="6">
    <source>
        <dbReference type="Proteomes" id="UP000663832"/>
    </source>
</evidence>
<gene>
    <name evidence="4" type="ORF">BJG266_LOCUS24242</name>
    <name evidence="5" type="ORF">QVE165_LOCUS41057</name>
</gene>
<feature type="signal peptide" evidence="3">
    <location>
        <begin position="1"/>
        <end position="19"/>
    </location>
</feature>
<evidence type="ECO:0000313" key="7">
    <source>
        <dbReference type="Proteomes" id="UP000663877"/>
    </source>
</evidence>
<dbReference type="Proteomes" id="UP000663832">
    <property type="component" value="Unassembled WGS sequence"/>
</dbReference>
<evidence type="ECO:0000256" key="1">
    <source>
        <dbReference type="ARBA" id="ARBA00005445"/>
    </source>
</evidence>
<proteinExistence type="inferred from homology"/>
<feature type="chain" id="PRO_5036410819" evidence="3">
    <location>
        <begin position="20"/>
        <end position="262"/>
    </location>
</feature>
<comment type="similarity">
    <text evidence="1">Belongs to the ice-binding protein family.</text>
</comment>
<evidence type="ECO:0000313" key="5">
    <source>
        <dbReference type="EMBL" id="CAF1462834.1"/>
    </source>
</evidence>
<dbReference type="EMBL" id="CAJNOM010000483">
    <property type="protein sequence ID" value="CAF1462834.1"/>
    <property type="molecule type" value="Genomic_DNA"/>
</dbReference>
<comment type="caution">
    <text evidence="4">The sequence shown here is derived from an EMBL/GenBank/DDBJ whole genome shotgun (WGS) entry which is preliminary data.</text>
</comment>